<reference evidence="1 2" key="1">
    <citation type="journal article" date="2018" name="Environ. Microbiol.">
        <title>Novel energy conservation strategies and behaviour of Pelotomaculum schinkii driving syntrophic propionate catabolism.</title>
        <authorList>
            <person name="Hidalgo-Ahumada C.A.P."/>
            <person name="Nobu M.K."/>
            <person name="Narihiro T."/>
            <person name="Tamaki H."/>
            <person name="Liu W.T."/>
            <person name="Kamagata Y."/>
            <person name="Stams A.J.M."/>
            <person name="Imachi H."/>
            <person name="Sousa D.Z."/>
        </authorList>
    </citation>
    <scope>NUCLEOTIDE SEQUENCE [LARGE SCALE GENOMIC DNA]</scope>
    <source>
        <strain evidence="1 2">MGP</strain>
    </source>
</reference>
<accession>A0A4Y7RJ46</accession>
<evidence type="ECO:0000313" key="2">
    <source>
        <dbReference type="Proteomes" id="UP000297597"/>
    </source>
</evidence>
<gene>
    <name evidence="1" type="ORF">Pmgp_03586</name>
</gene>
<proteinExistence type="predicted"/>
<sequence length="112" mass="12052">MIAEAVGGTVKYAGAPSFAYEAGDERLAGSWLVDKDSVLYSPEIEFDQVKDIRPVIDALNIAGLTAEGMITLKFPACDFNEASLIILENLRALRNQGSTGASVYDERGILII</sequence>
<dbReference type="Proteomes" id="UP000297597">
    <property type="component" value="Unassembled WGS sequence"/>
</dbReference>
<dbReference type="EMBL" id="QFFZ01000073">
    <property type="protein sequence ID" value="TEB08853.1"/>
    <property type="molecule type" value="Genomic_DNA"/>
</dbReference>
<dbReference type="RefSeq" id="WP_134215869.1">
    <property type="nucleotide sequence ID" value="NZ_QFFZ01000073.1"/>
</dbReference>
<keyword evidence="2" id="KW-1185">Reference proteome</keyword>
<evidence type="ECO:0000313" key="1">
    <source>
        <dbReference type="EMBL" id="TEB08853.1"/>
    </source>
</evidence>
<dbReference type="AlphaFoldDB" id="A0A4Y7RJ46"/>
<protein>
    <submittedName>
        <fullName evidence="1">Uncharacterized protein</fullName>
    </submittedName>
</protein>
<organism evidence="1 2">
    <name type="scientific">Pelotomaculum propionicicum</name>
    <dbReference type="NCBI Taxonomy" id="258475"/>
    <lineage>
        <taxon>Bacteria</taxon>
        <taxon>Bacillati</taxon>
        <taxon>Bacillota</taxon>
        <taxon>Clostridia</taxon>
        <taxon>Eubacteriales</taxon>
        <taxon>Desulfotomaculaceae</taxon>
        <taxon>Pelotomaculum</taxon>
    </lineage>
</organism>
<comment type="caution">
    <text evidence="1">The sequence shown here is derived from an EMBL/GenBank/DDBJ whole genome shotgun (WGS) entry which is preliminary data.</text>
</comment>
<dbReference type="OrthoDB" id="5380364at2"/>
<name>A0A4Y7RJ46_9FIRM</name>